<sequence>MSLLLVASLPVMVIATVRYGTKLLGFCRNLLTQAMNLTQGTVSVNKTHAFVFSNCTHGQADSVLETFHLYNNTYPSLCIGQVKGDFLDEVVSRVAPRVVLELGMHCGYSSVRILRLLGPAGRLLTVEKDPETADKGEEIILVAGFKHLQFQVLACVSAEAIAGLRTHLSDGQGLDLVLMDHSVEQYLPDLLALERSGALLPGCVLLVNHILGPEGRPFLEHVQAQPQRYTQRRQLEGMMELTWNGPSELH</sequence>
<dbReference type="InterPro" id="IPR002935">
    <property type="entry name" value="SAM_O-MeTrfase"/>
</dbReference>
<dbReference type="EC" id="2.1.1.6" evidence="1"/>
<accession>A0ABD1IRP6</accession>
<keyword evidence="2" id="KW-0489">Methyltransferase</keyword>
<dbReference type="AlphaFoldDB" id="A0ABD1IRP6"/>
<evidence type="ECO:0000256" key="5">
    <source>
        <dbReference type="ARBA" id="ARBA00022867"/>
    </source>
</evidence>
<dbReference type="SUPFAM" id="SSF53335">
    <property type="entry name" value="S-adenosyl-L-methionine-dependent methyltransferases"/>
    <property type="match status" value="1"/>
</dbReference>
<keyword evidence="10" id="KW-1185">Reference proteome</keyword>
<protein>
    <recommendedName>
        <fullName evidence="1">catechol O-methyltransferase</fullName>
        <ecNumber evidence="1">2.1.1.6</ecNumber>
    </recommendedName>
</protein>
<evidence type="ECO:0000256" key="3">
    <source>
        <dbReference type="ARBA" id="ARBA00022679"/>
    </source>
</evidence>
<evidence type="ECO:0000313" key="9">
    <source>
        <dbReference type="EMBL" id="KAL2077642.1"/>
    </source>
</evidence>
<dbReference type="EMBL" id="JBHFQA010000024">
    <property type="protein sequence ID" value="KAL2077642.1"/>
    <property type="molecule type" value="Genomic_DNA"/>
</dbReference>
<evidence type="ECO:0000256" key="7">
    <source>
        <dbReference type="ARBA" id="ARBA00023453"/>
    </source>
</evidence>
<dbReference type="PANTHER" id="PTHR43836:SF3">
    <property type="entry name" value="CATECHOL O-METHYLTRANSFERASE"/>
    <property type="match status" value="1"/>
</dbReference>
<dbReference type="InterPro" id="IPR029063">
    <property type="entry name" value="SAM-dependent_MTases_sf"/>
</dbReference>
<feature type="signal peptide" evidence="8">
    <location>
        <begin position="1"/>
        <end position="15"/>
    </location>
</feature>
<dbReference type="Gene3D" id="3.40.50.150">
    <property type="entry name" value="Vaccinia Virus protein VP39"/>
    <property type="match status" value="1"/>
</dbReference>
<evidence type="ECO:0000313" key="10">
    <source>
        <dbReference type="Proteomes" id="UP001591681"/>
    </source>
</evidence>
<evidence type="ECO:0000256" key="6">
    <source>
        <dbReference type="ARBA" id="ARBA00022939"/>
    </source>
</evidence>
<evidence type="ECO:0000256" key="1">
    <source>
        <dbReference type="ARBA" id="ARBA00012880"/>
    </source>
</evidence>
<keyword evidence="5" id="KW-0531">Neurotransmitter degradation</keyword>
<comment type="caution">
    <text evidence="9">The sequence shown here is derived from an EMBL/GenBank/DDBJ whole genome shotgun (WGS) entry which is preliminary data.</text>
</comment>
<feature type="chain" id="PRO_5044789807" description="catechol O-methyltransferase" evidence="8">
    <location>
        <begin position="16"/>
        <end position="250"/>
    </location>
</feature>
<evidence type="ECO:0000256" key="4">
    <source>
        <dbReference type="ARBA" id="ARBA00022691"/>
    </source>
</evidence>
<keyword evidence="6" id="KW-0128">Catecholamine metabolism</keyword>
<keyword evidence="3" id="KW-0808">Transferase</keyword>
<reference evidence="9 10" key="1">
    <citation type="submission" date="2024-09" db="EMBL/GenBank/DDBJ databases">
        <title>A chromosome-level genome assembly of Gray's grenadier anchovy, Coilia grayii.</title>
        <authorList>
            <person name="Fu Z."/>
        </authorList>
    </citation>
    <scope>NUCLEOTIDE SEQUENCE [LARGE SCALE GENOMIC DNA]</scope>
    <source>
        <strain evidence="9">G4</strain>
        <tissue evidence="9">Muscle</tissue>
    </source>
</reference>
<dbReference type="GO" id="GO:0016206">
    <property type="term" value="F:catechol O-methyltransferase activity"/>
    <property type="evidence" value="ECO:0007669"/>
    <property type="project" value="UniProtKB-EC"/>
</dbReference>
<keyword evidence="8" id="KW-0732">Signal</keyword>
<dbReference type="GO" id="GO:0032259">
    <property type="term" value="P:methylation"/>
    <property type="evidence" value="ECO:0007669"/>
    <property type="project" value="UniProtKB-KW"/>
</dbReference>
<proteinExistence type="inferred from homology"/>
<name>A0ABD1IRP6_9TELE</name>
<comment type="similarity">
    <text evidence="7">Belongs to the class I-like SAM-binding methyltransferase superfamily. Cation-dependent O-methyltransferase family.</text>
</comment>
<dbReference type="Pfam" id="PF01596">
    <property type="entry name" value="Methyltransf_3"/>
    <property type="match status" value="1"/>
</dbReference>
<evidence type="ECO:0000256" key="2">
    <source>
        <dbReference type="ARBA" id="ARBA00022603"/>
    </source>
</evidence>
<organism evidence="9 10">
    <name type="scientific">Coilia grayii</name>
    <name type="common">Gray's grenadier anchovy</name>
    <dbReference type="NCBI Taxonomy" id="363190"/>
    <lineage>
        <taxon>Eukaryota</taxon>
        <taxon>Metazoa</taxon>
        <taxon>Chordata</taxon>
        <taxon>Craniata</taxon>
        <taxon>Vertebrata</taxon>
        <taxon>Euteleostomi</taxon>
        <taxon>Actinopterygii</taxon>
        <taxon>Neopterygii</taxon>
        <taxon>Teleostei</taxon>
        <taxon>Clupei</taxon>
        <taxon>Clupeiformes</taxon>
        <taxon>Clupeoidei</taxon>
        <taxon>Engraulidae</taxon>
        <taxon>Coilinae</taxon>
        <taxon>Coilia</taxon>
    </lineage>
</organism>
<keyword evidence="4" id="KW-0949">S-adenosyl-L-methionine</keyword>
<dbReference type="Proteomes" id="UP001591681">
    <property type="component" value="Unassembled WGS sequence"/>
</dbReference>
<evidence type="ECO:0000256" key="8">
    <source>
        <dbReference type="SAM" id="SignalP"/>
    </source>
</evidence>
<dbReference type="GO" id="GO:0006584">
    <property type="term" value="P:catecholamine metabolic process"/>
    <property type="evidence" value="ECO:0007669"/>
    <property type="project" value="UniProtKB-KW"/>
</dbReference>
<dbReference type="PANTHER" id="PTHR43836">
    <property type="entry name" value="CATECHOL O-METHYLTRANSFERASE 1-RELATED"/>
    <property type="match status" value="1"/>
</dbReference>
<dbReference type="PROSITE" id="PS51682">
    <property type="entry name" value="SAM_OMT_I"/>
    <property type="match status" value="1"/>
</dbReference>
<gene>
    <name evidence="9" type="ORF">ACEWY4_027146</name>
</gene>